<dbReference type="InterPro" id="IPR036388">
    <property type="entry name" value="WH-like_DNA-bd_sf"/>
</dbReference>
<dbReference type="Gene3D" id="1.10.10.10">
    <property type="entry name" value="Winged helix-like DNA-binding domain superfamily/Winged helix DNA-binding domain"/>
    <property type="match status" value="1"/>
</dbReference>
<dbReference type="GO" id="GO:0003700">
    <property type="term" value="F:DNA-binding transcription factor activity"/>
    <property type="evidence" value="ECO:0007669"/>
    <property type="project" value="InterPro"/>
</dbReference>
<dbReference type="PANTHER" id="PTHR43537">
    <property type="entry name" value="TRANSCRIPTIONAL REGULATOR, GNTR FAMILY"/>
    <property type="match status" value="1"/>
</dbReference>
<dbReference type="PROSITE" id="PS50949">
    <property type="entry name" value="HTH_GNTR"/>
    <property type="match status" value="1"/>
</dbReference>
<protein>
    <submittedName>
        <fullName evidence="5">GntR family transcriptional regulator</fullName>
    </submittedName>
</protein>
<keyword evidence="6" id="KW-1185">Reference proteome</keyword>
<evidence type="ECO:0000313" key="6">
    <source>
        <dbReference type="Proteomes" id="UP000318801"/>
    </source>
</evidence>
<dbReference type="InterPro" id="IPR036390">
    <property type="entry name" value="WH_DNA-bd_sf"/>
</dbReference>
<gene>
    <name evidence="5" type="ORF">FJU08_21695</name>
</gene>
<keyword evidence="2" id="KW-0238">DNA-binding</keyword>
<dbReference type="GO" id="GO:0003677">
    <property type="term" value="F:DNA binding"/>
    <property type="evidence" value="ECO:0007669"/>
    <property type="project" value="UniProtKB-KW"/>
</dbReference>
<feature type="domain" description="HTH gntR-type" evidence="4">
    <location>
        <begin position="2"/>
        <end position="69"/>
    </location>
</feature>
<keyword evidence="3" id="KW-0804">Transcription</keyword>
<dbReference type="InterPro" id="IPR000524">
    <property type="entry name" value="Tscrpt_reg_HTH_GntR"/>
</dbReference>
<evidence type="ECO:0000313" key="5">
    <source>
        <dbReference type="EMBL" id="TPW26731.1"/>
    </source>
</evidence>
<dbReference type="Proteomes" id="UP000318801">
    <property type="component" value="Unassembled WGS sequence"/>
</dbReference>
<dbReference type="PANTHER" id="PTHR43537:SF5">
    <property type="entry name" value="UXU OPERON TRANSCRIPTIONAL REGULATOR"/>
    <property type="match status" value="1"/>
</dbReference>
<keyword evidence="1" id="KW-0805">Transcription regulation</keyword>
<comment type="caution">
    <text evidence="5">The sequence shown here is derived from an EMBL/GenBank/DDBJ whole genome shotgun (WGS) entry which is preliminary data.</text>
</comment>
<name>A0A506U0M1_9HYPH</name>
<sequence length="200" mass="22062">MVTKAQTALEEIRKHICVNGLDGEVVLYETELAVAYGMSRTPIRQILQRLAYERLVYTKSGVGTVVTPLAEKDRGRDLRTFEGLVAAVLLHDLPALSVLQRSDILALGAFADAFGSVEGDMLYAFFSRLHSTLTALIEDPILSDAFSASFWRAVRWTLRDHGMAPTQTAARLTGFVDSVVKNQVKDAGDLFNRCRSLFPA</sequence>
<evidence type="ECO:0000259" key="4">
    <source>
        <dbReference type="PROSITE" id="PS50949"/>
    </source>
</evidence>
<dbReference type="EMBL" id="VHLG01000024">
    <property type="protein sequence ID" value="TPW26731.1"/>
    <property type="molecule type" value="Genomic_DNA"/>
</dbReference>
<dbReference type="SMART" id="SM00345">
    <property type="entry name" value="HTH_GNTR"/>
    <property type="match status" value="1"/>
</dbReference>
<dbReference type="AlphaFoldDB" id="A0A506U0M1"/>
<reference evidence="5 6" key="1">
    <citation type="submission" date="2019-06" db="EMBL/GenBank/DDBJ databases">
        <authorList>
            <person name="Li M."/>
        </authorList>
    </citation>
    <scope>NUCLEOTIDE SEQUENCE [LARGE SCALE GENOMIC DNA]</scope>
    <source>
        <strain evidence="5 6">BGMRC2036</strain>
    </source>
</reference>
<dbReference type="RefSeq" id="WP_141151145.1">
    <property type="nucleotide sequence ID" value="NZ_VHLG01000024.1"/>
</dbReference>
<dbReference type="SUPFAM" id="SSF46785">
    <property type="entry name" value="Winged helix' DNA-binding domain"/>
    <property type="match status" value="1"/>
</dbReference>
<accession>A0A506U0M1</accession>
<evidence type="ECO:0000256" key="1">
    <source>
        <dbReference type="ARBA" id="ARBA00023015"/>
    </source>
</evidence>
<evidence type="ECO:0000256" key="3">
    <source>
        <dbReference type="ARBA" id="ARBA00023163"/>
    </source>
</evidence>
<organism evidence="5 6">
    <name type="scientific">Martelella alba</name>
    <dbReference type="NCBI Taxonomy" id="2590451"/>
    <lineage>
        <taxon>Bacteria</taxon>
        <taxon>Pseudomonadati</taxon>
        <taxon>Pseudomonadota</taxon>
        <taxon>Alphaproteobacteria</taxon>
        <taxon>Hyphomicrobiales</taxon>
        <taxon>Aurantimonadaceae</taxon>
        <taxon>Martelella</taxon>
    </lineage>
</organism>
<proteinExistence type="predicted"/>
<evidence type="ECO:0000256" key="2">
    <source>
        <dbReference type="ARBA" id="ARBA00023125"/>
    </source>
</evidence>
<dbReference type="OrthoDB" id="8680240at2"/>
<dbReference type="Pfam" id="PF00392">
    <property type="entry name" value="GntR"/>
    <property type="match status" value="1"/>
</dbReference>